<keyword evidence="5 9" id="KW-0997">Cell inner membrane</keyword>
<dbReference type="EMBL" id="WIBF01000014">
    <property type="protein sequence ID" value="MQQ10370.1"/>
    <property type="molecule type" value="Genomic_DNA"/>
</dbReference>
<feature type="domain" description="AprE-like beta-barrel" evidence="12">
    <location>
        <begin position="321"/>
        <end position="411"/>
    </location>
</feature>
<dbReference type="AlphaFoldDB" id="A0A843YFU8"/>
<keyword evidence="8" id="KW-0472">Membrane</keyword>
<evidence type="ECO:0000256" key="7">
    <source>
        <dbReference type="ARBA" id="ARBA00022989"/>
    </source>
</evidence>
<evidence type="ECO:0000256" key="4">
    <source>
        <dbReference type="ARBA" id="ARBA00022475"/>
    </source>
</evidence>
<evidence type="ECO:0000256" key="2">
    <source>
        <dbReference type="ARBA" id="ARBA00009477"/>
    </source>
</evidence>
<organism evidence="13 14">
    <name type="scientific">Tritonibacter litoralis</name>
    <dbReference type="NCBI Taxonomy" id="2662264"/>
    <lineage>
        <taxon>Bacteria</taxon>
        <taxon>Pseudomonadati</taxon>
        <taxon>Pseudomonadota</taxon>
        <taxon>Alphaproteobacteria</taxon>
        <taxon>Rhodobacterales</taxon>
        <taxon>Paracoccaceae</taxon>
        <taxon>Tritonibacter</taxon>
    </lineage>
</organism>
<dbReference type="RefSeq" id="WP_153217350.1">
    <property type="nucleotide sequence ID" value="NZ_WIBF01000014.1"/>
</dbReference>
<evidence type="ECO:0000313" key="13">
    <source>
        <dbReference type="EMBL" id="MQQ10370.1"/>
    </source>
</evidence>
<sequence length="434" mass="48721">MSDVQKWSARTPLTIGFLGLLVLVGGFGTWAVKSTLAGAIIASGRIEVDRNRQVVQHLDGGIVSEILVDEGDTVIQGDTLIKLDASELSSQLAITEGQLFEVMARRGRLEAERDEAEAITFDPLLIEMADDNPDVIDFLLGQRRLFMARKDSVAREIDQLEKRRNQIDEQIIGVQAQQKSMRVQLELIDQELTNQQSLLQRGLAQAGTVLNLQRTQADLEGRLGELVASEAQARGRITELDIEILKLGTQQREEAITRLRDLRFQEVELAENRRSLLERLERLHITAPVSGIVYGLEVHTPRSVIRPAEPVLYLVPQDRPLVIAAQVAPTDVDQIFVGQTVTLRFSALDQRETPELFGTVTQVSADAFEDEASRVSYYRAEIRLDEGEQDRLPEKAVLIPGMPVESYIRTEDRSPMTYLVKPLADYFVRAFRET</sequence>
<feature type="coiled-coil region" evidence="10">
    <location>
        <begin position="150"/>
        <end position="177"/>
    </location>
</feature>
<evidence type="ECO:0000259" key="11">
    <source>
        <dbReference type="Pfam" id="PF25994"/>
    </source>
</evidence>
<gene>
    <name evidence="13" type="ORF">GFB49_18030</name>
</gene>
<dbReference type="GO" id="GO:0015031">
    <property type="term" value="P:protein transport"/>
    <property type="evidence" value="ECO:0007669"/>
    <property type="project" value="InterPro"/>
</dbReference>
<evidence type="ECO:0000259" key="12">
    <source>
        <dbReference type="Pfam" id="PF26002"/>
    </source>
</evidence>
<comment type="caution">
    <text evidence="13">The sequence shown here is derived from an EMBL/GenBank/DDBJ whole genome shotgun (WGS) entry which is preliminary data.</text>
</comment>
<dbReference type="PANTHER" id="PTHR30386">
    <property type="entry name" value="MEMBRANE FUSION SUBUNIT OF EMRAB-TOLC MULTIDRUG EFFLUX PUMP"/>
    <property type="match status" value="1"/>
</dbReference>
<name>A0A843YFU8_9RHOB</name>
<dbReference type="Pfam" id="PF25994">
    <property type="entry name" value="HH_AprE"/>
    <property type="match status" value="1"/>
</dbReference>
<keyword evidence="4 9" id="KW-1003">Cell membrane</keyword>
<comment type="similarity">
    <text evidence="2 9">Belongs to the membrane fusion protein (MFP) (TC 8.A.1) family.</text>
</comment>
<dbReference type="Proteomes" id="UP000444174">
    <property type="component" value="Unassembled WGS sequence"/>
</dbReference>
<proteinExistence type="inferred from homology"/>
<dbReference type="InterPro" id="IPR058982">
    <property type="entry name" value="Beta-barrel_AprE"/>
</dbReference>
<dbReference type="GO" id="GO:0005886">
    <property type="term" value="C:plasma membrane"/>
    <property type="evidence" value="ECO:0007669"/>
    <property type="project" value="UniProtKB-SubCell"/>
</dbReference>
<keyword evidence="6" id="KW-0812">Transmembrane</keyword>
<keyword evidence="7" id="KW-1133">Transmembrane helix</keyword>
<dbReference type="InterPro" id="IPR010129">
    <property type="entry name" value="T1SS_HlyD"/>
</dbReference>
<keyword evidence="10" id="KW-0175">Coiled coil</keyword>
<dbReference type="NCBIfam" id="TIGR01843">
    <property type="entry name" value="type_I_hlyD"/>
    <property type="match status" value="1"/>
</dbReference>
<dbReference type="InterPro" id="IPR050739">
    <property type="entry name" value="MFP"/>
</dbReference>
<evidence type="ECO:0000256" key="3">
    <source>
        <dbReference type="ARBA" id="ARBA00022448"/>
    </source>
</evidence>
<keyword evidence="3 9" id="KW-0813">Transport</keyword>
<reference evidence="13 14" key="1">
    <citation type="submission" date="2019-10" db="EMBL/GenBank/DDBJ databases">
        <title>Epibacterium sp. nov., isolated from seawater.</title>
        <authorList>
            <person name="Zhang X."/>
            <person name="Li N."/>
        </authorList>
    </citation>
    <scope>NUCLEOTIDE SEQUENCE [LARGE SCALE GENOMIC DNA]</scope>
    <source>
        <strain evidence="13 14">SM1979</strain>
    </source>
</reference>
<dbReference type="PANTHER" id="PTHR30386:SF17">
    <property type="entry name" value="ALKALINE PROTEASE SECRETION PROTEIN APRE"/>
    <property type="match status" value="1"/>
</dbReference>
<evidence type="ECO:0000256" key="6">
    <source>
        <dbReference type="ARBA" id="ARBA00022692"/>
    </source>
</evidence>
<evidence type="ECO:0000256" key="8">
    <source>
        <dbReference type="ARBA" id="ARBA00023136"/>
    </source>
</evidence>
<dbReference type="PRINTS" id="PR01490">
    <property type="entry name" value="RTXTOXIND"/>
</dbReference>
<evidence type="ECO:0000256" key="9">
    <source>
        <dbReference type="RuleBase" id="RU365093"/>
    </source>
</evidence>
<dbReference type="Gene3D" id="2.40.50.100">
    <property type="match status" value="1"/>
</dbReference>
<evidence type="ECO:0000313" key="14">
    <source>
        <dbReference type="Proteomes" id="UP000444174"/>
    </source>
</evidence>
<dbReference type="Gene3D" id="2.40.30.170">
    <property type="match status" value="1"/>
</dbReference>
<dbReference type="InterPro" id="IPR058781">
    <property type="entry name" value="HH_AprE-like"/>
</dbReference>
<comment type="subcellular location">
    <subcellularLocation>
        <location evidence="1 9">Cell inner membrane</location>
        <topology evidence="1 9">Single-pass membrane protein</topology>
    </subcellularLocation>
</comment>
<protein>
    <recommendedName>
        <fullName evidence="9">Membrane fusion protein (MFP) family protein</fullName>
    </recommendedName>
</protein>
<accession>A0A843YFU8</accession>
<keyword evidence="14" id="KW-1185">Reference proteome</keyword>
<evidence type="ECO:0000256" key="10">
    <source>
        <dbReference type="SAM" id="Coils"/>
    </source>
</evidence>
<dbReference type="Pfam" id="PF26002">
    <property type="entry name" value="Beta-barrel_AprE"/>
    <property type="match status" value="1"/>
</dbReference>
<evidence type="ECO:0000256" key="1">
    <source>
        <dbReference type="ARBA" id="ARBA00004377"/>
    </source>
</evidence>
<feature type="domain" description="AprE-like long alpha-helical hairpin" evidence="11">
    <location>
        <begin position="89"/>
        <end position="276"/>
    </location>
</feature>
<evidence type="ECO:0000256" key="5">
    <source>
        <dbReference type="ARBA" id="ARBA00022519"/>
    </source>
</evidence>